<evidence type="ECO:0008006" key="3">
    <source>
        <dbReference type="Google" id="ProtNLM"/>
    </source>
</evidence>
<dbReference type="AlphaFoldDB" id="A0A3R6FGA7"/>
<keyword evidence="2" id="KW-1185">Reference proteome</keyword>
<evidence type="ECO:0000313" key="2">
    <source>
        <dbReference type="Proteomes" id="UP000286598"/>
    </source>
</evidence>
<dbReference type="Proteomes" id="UP000286598">
    <property type="component" value="Unassembled WGS sequence"/>
</dbReference>
<proteinExistence type="predicted"/>
<organism evidence="1 2">
    <name type="scientific">Leyella stercorea</name>
    <dbReference type="NCBI Taxonomy" id="363265"/>
    <lineage>
        <taxon>Bacteria</taxon>
        <taxon>Pseudomonadati</taxon>
        <taxon>Bacteroidota</taxon>
        <taxon>Bacteroidia</taxon>
        <taxon>Bacteroidales</taxon>
        <taxon>Prevotellaceae</taxon>
        <taxon>Leyella</taxon>
    </lineage>
</organism>
<evidence type="ECO:0000313" key="1">
    <source>
        <dbReference type="EMBL" id="RHK50339.1"/>
    </source>
</evidence>
<accession>A0A3R6FGA7</accession>
<gene>
    <name evidence="1" type="ORF">DW060_07555</name>
</gene>
<reference evidence="1 2" key="1">
    <citation type="submission" date="2018-08" db="EMBL/GenBank/DDBJ databases">
        <title>A genome reference for cultivated species of the human gut microbiota.</title>
        <authorList>
            <person name="Zou Y."/>
            <person name="Xue W."/>
            <person name="Luo G."/>
        </authorList>
    </citation>
    <scope>NUCLEOTIDE SEQUENCE [LARGE SCALE GENOMIC DNA]</scope>
    <source>
        <strain evidence="1 2">AF42-9</strain>
    </source>
</reference>
<comment type="caution">
    <text evidence="1">The sequence shown here is derived from an EMBL/GenBank/DDBJ whole genome shotgun (WGS) entry which is preliminary data.</text>
</comment>
<protein>
    <recommendedName>
        <fullName evidence="3">T9SS C-terminal target domain-containing protein</fullName>
    </recommendedName>
</protein>
<sequence length="35" mass="3713">MLAADATKPVDVSSLHSGVYVVRTSNGVITKIVKR</sequence>
<name>A0A3R6FGA7_9BACT</name>
<dbReference type="EMBL" id="QRNO01000032">
    <property type="protein sequence ID" value="RHK50339.1"/>
    <property type="molecule type" value="Genomic_DNA"/>
</dbReference>